<dbReference type="Pfam" id="PF08021">
    <property type="entry name" value="FAD_binding_9"/>
    <property type="match status" value="2"/>
</dbReference>
<dbReference type="Proteomes" id="UP000592216">
    <property type="component" value="Unassembled WGS sequence"/>
</dbReference>
<dbReference type="InterPro" id="IPR039261">
    <property type="entry name" value="FNR_nucleotide-bd"/>
</dbReference>
<sequence length="386" mass="41906">MIAAAPRHGYEIMTEIETRTAGAYRPSPGVIYPVLSKLEDEGLISCEAADGKRKLCQITDAGAAYAVANHKRVRSALPHRGGRHNVPFPVRDAMDALKAALRGRMGTADTTTIAAMAEAIHAAAETINGLTDQASEPDMNQIITRHRHEIRRRTLTVTNTQRLTPHMIRVELESPELEGFTSLGFDDHIKLFFDTGTDKPAMRDYTPRGFDAAANRLTLDFAVHDAGPATDWALNAGVGTQLQIGGPRGSAVIAPVFDWYLLVGDETALPAMGRRVEELPAGVQVITVGAVIDGAEEQTWTSDADLTAHWVHRPASAATNPAPVLDALRDLPLPEGRGFIWIAAEASVARAAKEYMLTERTHPREWLKASGYWVQGEADAKAKLDD</sequence>
<dbReference type="Gene3D" id="3.40.50.80">
    <property type="entry name" value="Nucleotide-binding domain of ferredoxin-NADP reductase (FNR) module"/>
    <property type="match status" value="1"/>
</dbReference>
<dbReference type="InterPro" id="IPR017938">
    <property type="entry name" value="Riboflavin_synthase-like_b-brl"/>
</dbReference>
<dbReference type="InterPro" id="IPR036390">
    <property type="entry name" value="WH_DNA-bd_sf"/>
</dbReference>
<dbReference type="SUPFAM" id="SSF63380">
    <property type="entry name" value="Riboflavin synthase domain-like"/>
    <property type="match status" value="1"/>
</dbReference>
<evidence type="ECO:0000313" key="4">
    <source>
        <dbReference type="Proteomes" id="UP000592216"/>
    </source>
</evidence>
<evidence type="ECO:0000259" key="2">
    <source>
        <dbReference type="PROSITE" id="PS51384"/>
    </source>
</evidence>
<dbReference type="SUPFAM" id="SSF46785">
    <property type="entry name" value="Winged helix' DNA-binding domain"/>
    <property type="match status" value="1"/>
</dbReference>
<dbReference type="InterPro" id="IPR013113">
    <property type="entry name" value="SIP_FAD-bd"/>
</dbReference>
<comment type="caution">
    <text evidence="3">The sequence shown here is derived from an EMBL/GenBank/DDBJ whole genome shotgun (WGS) entry which is preliminary data.</text>
</comment>
<dbReference type="InterPro" id="IPR036388">
    <property type="entry name" value="WH-like_DNA-bd_sf"/>
</dbReference>
<dbReference type="InterPro" id="IPR005149">
    <property type="entry name" value="Tscrpt_reg_PadR_N"/>
</dbReference>
<name>A0A850QEX4_9RHOB</name>
<dbReference type="AlphaFoldDB" id="A0A850QEX4"/>
<evidence type="ECO:0000313" key="3">
    <source>
        <dbReference type="EMBL" id="NVO24401.1"/>
    </source>
</evidence>
<dbReference type="PROSITE" id="PS51384">
    <property type="entry name" value="FAD_FR"/>
    <property type="match status" value="1"/>
</dbReference>
<gene>
    <name evidence="3" type="ORF">HJ536_13625</name>
</gene>
<dbReference type="PANTHER" id="PTHR30157">
    <property type="entry name" value="FERRIC REDUCTASE, NADPH-DEPENDENT"/>
    <property type="match status" value="1"/>
</dbReference>
<proteinExistence type="inferred from homology"/>
<dbReference type="InterPro" id="IPR017927">
    <property type="entry name" value="FAD-bd_FR_type"/>
</dbReference>
<organism evidence="3 4">
    <name type="scientific">Donghicola mangrovi</name>
    <dbReference type="NCBI Taxonomy" id="2729614"/>
    <lineage>
        <taxon>Bacteria</taxon>
        <taxon>Pseudomonadati</taxon>
        <taxon>Pseudomonadota</taxon>
        <taxon>Alphaproteobacteria</taxon>
        <taxon>Rhodobacterales</taxon>
        <taxon>Roseobacteraceae</taxon>
        <taxon>Donghicola</taxon>
    </lineage>
</organism>
<comment type="similarity">
    <text evidence="1">Belongs to the SIP oxidoreductase family.</text>
</comment>
<dbReference type="Pfam" id="PF04954">
    <property type="entry name" value="SIP"/>
    <property type="match status" value="1"/>
</dbReference>
<protein>
    <submittedName>
        <fullName evidence="3">SIP domain-containing protein</fullName>
    </submittedName>
</protein>
<dbReference type="GO" id="GO:0016491">
    <property type="term" value="F:oxidoreductase activity"/>
    <property type="evidence" value="ECO:0007669"/>
    <property type="project" value="InterPro"/>
</dbReference>
<dbReference type="CDD" id="cd06193">
    <property type="entry name" value="siderophore_interacting"/>
    <property type="match status" value="1"/>
</dbReference>
<dbReference type="InterPro" id="IPR007037">
    <property type="entry name" value="SIP_rossman_dom"/>
</dbReference>
<dbReference type="Gene3D" id="1.10.10.10">
    <property type="entry name" value="Winged helix-like DNA-binding domain superfamily/Winged helix DNA-binding domain"/>
    <property type="match status" value="1"/>
</dbReference>
<accession>A0A850QEX4</accession>
<evidence type="ECO:0000256" key="1">
    <source>
        <dbReference type="ARBA" id="ARBA00035644"/>
    </source>
</evidence>
<dbReference type="Pfam" id="PF03551">
    <property type="entry name" value="PadR"/>
    <property type="match status" value="1"/>
</dbReference>
<feature type="domain" description="FAD-binding FR-type" evidence="2">
    <location>
        <begin position="150"/>
        <end position="254"/>
    </location>
</feature>
<dbReference type="EMBL" id="JABCJE010000006">
    <property type="protein sequence ID" value="NVO24401.1"/>
    <property type="molecule type" value="Genomic_DNA"/>
</dbReference>
<dbReference type="PANTHER" id="PTHR30157:SF0">
    <property type="entry name" value="NADPH-DEPENDENT FERRIC-CHELATE REDUCTASE"/>
    <property type="match status" value="1"/>
</dbReference>
<dbReference type="InterPro" id="IPR039374">
    <property type="entry name" value="SIP_fam"/>
</dbReference>
<reference evidence="3 4" key="1">
    <citation type="submission" date="2020-04" db="EMBL/GenBank/DDBJ databases">
        <title>Donghicola sp., a member of the Rhodobacteraceae family isolated from mangrove forest in Thailand.</title>
        <authorList>
            <person name="Charoenyingcharoen P."/>
            <person name="Yukphan P."/>
        </authorList>
    </citation>
    <scope>NUCLEOTIDE SEQUENCE [LARGE SCALE GENOMIC DNA]</scope>
    <source>
        <strain evidence="3 4">B5-SW-15</strain>
    </source>
</reference>
<dbReference type="Gene3D" id="2.40.30.10">
    <property type="entry name" value="Translation factors"/>
    <property type="match status" value="1"/>
</dbReference>